<evidence type="ECO:0000313" key="5">
    <source>
        <dbReference type="Proteomes" id="UP000016923"/>
    </source>
</evidence>
<feature type="domain" description="Beta-lactamase-related" evidence="3">
    <location>
        <begin position="7"/>
        <end position="412"/>
    </location>
</feature>
<accession>S3C6Y7</accession>
<dbReference type="PANTHER" id="PTHR43283:SF17">
    <property type="entry name" value="(LOVD), PUTATIVE (AFU_ORTHOLOGUE AFUA_5G00920)-RELATED"/>
    <property type="match status" value="1"/>
</dbReference>
<dbReference type="Gene3D" id="3.40.710.10">
    <property type="entry name" value="DD-peptidase/beta-lactamase superfamily"/>
    <property type="match status" value="1"/>
</dbReference>
<name>S3C6Y7_OPHP1</name>
<dbReference type="PANTHER" id="PTHR43283">
    <property type="entry name" value="BETA-LACTAMASE-RELATED"/>
    <property type="match status" value="1"/>
</dbReference>
<dbReference type="VEuPathDB" id="FungiDB:F503_00388"/>
<protein>
    <submittedName>
        <fullName evidence="4">Beta-lactamase family protein</fullName>
    </submittedName>
</protein>
<proteinExistence type="inferred from homology"/>
<evidence type="ECO:0000256" key="2">
    <source>
        <dbReference type="ARBA" id="ARBA00022801"/>
    </source>
</evidence>
<dbReference type="GO" id="GO:0016787">
    <property type="term" value="F:hydrolase activity"/>
    <property type="evidence" value="ECO:0007669"/>
    <property type="project" value="UniProtKB-KW"/>
</dbReference>
<dbReference type="OMA" id="GMFNSSW"/>
<organism evidence="4 5">
    <name type="scientific">Ophiostoma piceae (strain UAMH 11346)</name>
    <name type="common">Sap stain fungus</name>
    <dbReference type="NCBI Taxonomy" id="1262450"/>
    <lineage>
        <taxon>Eukaryota</taxon>
        <taxon>Fungi</taxon>
        <taxon>Dikarya</taxon>
        <taxon>Ascomycota</taxon>
        <taxon>Pezizomycotina</taxon>
        <taxon>Sordariomycetes</taxon>
        <taxon>Sordariomycetidae</taxon>
        <taxon>Ophiostomatales</taxon>
        <taxon>Ophiostomataceae</taxon>
        <taxon>Ophiostoma</taxon>
    </lineage>
</organism>
<evidence type="ECO:0000313" key="4">
    <source>
        <dbReference type="EMBL" id="EPE07666.1"/>
    </source>
</evidence>
<dbReference type="InterPro" id="IPR012338">
    <property type="entry name" value="Beta-lactam/transpept-like"/>
</dbReference>
<evidence type="ECO:0000256" key="1">
    <source>
        <dbReference type="ARBA" id="ARBA00009009"/>
    </source>
</evidence>
<gene>
    <name evidence="4" type="ORF">F503_00388</name>
</gene>
<dbReference type="OrthoDB" id="428260at2759"/>
<reference evidence="4 5" key="1">
    <citation type="journal article" date="2013" name="BMC Genomics">
        <title>The genome and transcriptome of the pine saprophyte Ophiostoma piceae, and a comparison with the bark beetle-associated pine pathogen Grosmannia clavigera.</title>
        <authorList>
            <person name="Haridas S."/>
            <person name="Wang Y."/>
            <person name="Lim L."/>
            <person name="Massoumi Alamouti S."/>
            <person name="Jackman S."/>
            <person name="Docking R."/>
            <person name="Robertson G."/>
            <person name="Birol I."/>
            <person name="Bohlmann J."/>
            <person name="Breuil C."/>
        </authorList>
    </citation>
    <scope>NUCLEOTIDE SEQUENCE [LARGE SCALE GENOMIC DNA]</scope>
    <source>
        <strain evidence="4 5">UAMH 11346</strain>
    </source>
</reference>
<dbReference type="Proteomes" id="UP000016923">
    <property type="component" value="Unassembled WGS sequence"/>
</dbReference>
<dbReference type="Pfam" id="PF00144">
    <property type="entry name" value="Beta-lactamase"/>
    <property type="match status" value="1"/>
</dbReference>
<dbReference type="InterPro" id="IPR050789">
    <property type="entry name" value="Diverse_Enzym_Activities"/>
</dbReference>
<dbReference type="InterPro" id="IPR001466">
    <property type="entry name" value="Beta-lactam-related"/>
</dbReference>
<sequence length="433" mass="47086">MPSTSDFERVIAKAVEDRVIPGVVLLAENASGSFRYEKVLGFSSIEPGNEKKLERDSVFMFMSMTKLITAVTAMQAVERGLWDLDADVAPLLPELAALPVLKGFASDGVPELVPRASPITLRQLLSHSSGAAYDFLSPDLMNYHKWVRKQPPSAGLAQPPAMTIAPPSVEERFRFPLVFQPGQGWQYGSGIDWVGRLVERINAKAQGKTEPEAGTKLPSVPLEDVVIRDVLTPLGLPAGSLTFVPERYADVFARLWPTLPTRVGNNGALDSGPVVHGPSLYKKAPAALGGQGMYGDMSSFFQVVLSLFRDDGKLLKPASVKLFFEPQLASEAAHAGLMHSTENSGWITGDVPDTKEYDWSVGGLLVTGHSHPFRKKGAALWAGAINLTWIIDKEADVCAVFASNYQPPGDQQGKALMRQWEEFVYPQAKTAKL</sequence>
<dbReference type="AlphaFoldDB" id="S3C6Y7"/>
<dbReference type="HOGENOM" id="CLU_020027_11_1_1"/>
<dbReference type="STRING" id="1262450.S3C6Y7"/>
<keyword evidence="2" id="KW-0378">Hydrolase</keyword>
<dbReference type="SUPFAM" id="SSF56601">
    <property type="entry name" value="beta-lactamase/transpeptidase-like"/>
    <property type="match status" value="1"/>
</dbReference>
<dbReference type="eggNOG" id="ENOG502S4UR">
    <property type="taxonomic scope" value="Eukaryota"/>
</dbReference>
<dbReference type="EMBL" id="KE148150">
    <property type="protein sequence ID" value="EPE07666.1"/>
    <property type="molecule type" value="Genomic_DNA"/>
</dbReference>
<comment type="similarity">
    <text evidence="1">Belongs to the class-A beta-lactamase family.</text>
</comment>
<evidence type="ECO:0000259" key="3">
    <source>
        <dbReference type="Pfam" id="PF00144"/>
    </source>
</evidence>
<keyword evidence="5" id="KW-1185">Reference proteome</keyword>